<sequence>MTTPRRTEDDFTVGWRACTIGRRSGPALPWIFRMATFRMALRCLNSSKLKYEGAFTSKGKSHRVGSRIHPARLICSSVKFLSHKSQTLSNLLLPARNCSPNASLAPTRTGNAETRSRPNGNSMSSQQPTFKTCQELLPNASLAPTRTGNAETRSRPNGNSMSSQQPTFTTYQELLAQRISRTHKNWQRGKAFRSEKSSGNATPASSPEVVKKYRQDIDTYGVAAFTKRLKAPEFAEFVKGFAKV</sequence>
<dbReference type="EMBL" id="JAUTDP010000002">
    <property type="protein sequence ID" value="KAK3402292.1"/>
    <property type="molecule type" value="Genomic_DNA"/>
</dbReference>
<comment type="caution">
    <text evidence="2">The sequence shown here is derived from an EMBL/GenBank/DDBJ whole genome shotgun (WGS) entry which is preliminary data.</text>
</comment>
<evidence type="ECO:0000313" key="3">
    <source>
        <dbReference type="Proteomes" id="UP001281003"/>
    </source>
</evidence>
<keyword evidence="3" id="KW-1185">Reference proteome</keyword>
<dbReference type="Proteomes" id="UP001281003">
    <property type="component" value="Unassembled WGS sequence"/>
</dbReference>
<evidence type="ECO:0000256" key="1">
    <source>
        <dbReference type="SAM" id="MobiDB-lite"/>
    </source>
</evidence>
<feature type="compositionally biased region" description="Polar residues" evidence="1">
    <location>
        <begin position="99"/>
        <end position="132"/>
    </location>
</feature>
<feature type="region of interest" description="Disordered" evidence="1">
    <location>
        <begin position="185"/>
        <end position="209"/>
    </location>
</feature>
<feature type="compositionally biased region" description="Polar residues" evidence="1">
    <location>
        <begin position="142"/>
        <end position="167"/>
    </location>
</feature>
<evidence type="ECO:0000313" key="2">
    <source>
        <dbReference type="EMBL" id="KAK3402292.1"/>
    </source>
</evidence>
<reference evidence="2" key="2">
    <citation type="submission" date="2023-07" db="EMBL/GenBank/DDBJ databases">
        <authorList>
            <consortium name="Lawrence Berkeley National Laboratory"/>
            <person name="Haridas S."/>
            <person name="Hensen N."/>
            <person name="Bonometti L."/>
            <person name="Westerberg I."/>
            <person name="Brannstrom I.O."/>
            <person name="Guillou S."/>
            <person name="Cros-Aarteil S."/>
            <person name="Calhoun S."/>
            <person name="Kuo A."/>
            <person name="Mondo S."/>
            <person name="Pangilinan J."/>
            <person name="Riley R."/>
            <person name="LaButti K."/>
            <person name="Andreopoulos B."/>
            <person name="Lipzen A."/>
            <person name="Chen C."/>
            <person name="Yanf M."/>
            <person name="Daum C."/>
            <person name="Ng V."/>
            <person name="Clum A."/>
            <person name="Steindorff A."/>
            <person name="Ohm R."/>
            <person name="Martin F."/>
            <person name="Silar P."/>
            <person name="Natvig D."/>
            <person name="Lalanne C."/>
            <person name="Gautier V."/>
            <person name="Ament-velasquez S.L."/>
            <person name="Kruys A."/>
            <person name="Hutchinson M.I."/>
            <person name="Powell A.J."/>
            <person name="Barry K."/>
            <person name="Miller A.N."/>
            <person name="Grigoriev I.V."/>
            <person name="Debuchy R."/>
            <person name="Gladieux P."/>
            <person name="Thoren M.H."/>
            <person name="Johannesson H."/>
        </authorList>
    </citation>
    <scope>NUCLEOTIDE SEQUENCE</scope>
    <source>
        <strain evidence="2">FGSC 1904</strain>
    </source>
</reference>
<name>A0AAE0UFK0_SORBR</name>
<gene>
    <name evidence="2" type="ORF">B0T20DRAFT_390188</name>
</gene>
<proteinExistence type="predicted"/>
<protein>
    <submittedName>
        <fullName evidence="2">Uncharacterized protein</fullName>
    </submittedName>
</protein>
<feature type="region of interest" description="Disordered" evidence="1">
    <location>
        <begin position="99"/>
        <end position="167"/>
    </location>
</feature>
<dbReference type="AlphaFoldDB" id="A0AAE0UFK0"/>
<accession>A0AAE0UFK0</accession>
<organism evidence="2 3">
    <name type="scientific">Sordaria brevicollis</name>
    <dbReference type="NCBI Taxonomy" id="83679"/>
    <lineage>
        <taxon>Eukaryota</taxon>
        <taxon>Fungi</taxon>
        <taxon>Dikarya</taxon>
        <taxon>Ascomycota</taxon>
        <taxon>Pezizomycotina</taxon>
        <taxon>Sordariomycetes</taxon>
        <taxon>Sordariomycetidae</taxon>
        <taxon>Sordariales</taxon>
        <taxon>Sordariaceae</taxon>
        <taxon>Sordaria</taxon>
    </lineage>
</organism>
<reference evidence="2" key="1">
    <citation type="journal article" date="2023" name="Mol. Phylogenet. Evol.">
        <title>Genome-scale phylogeny and comparative genomics of the fungal order Sordariales.</title>
        <authorList>
            <person name="Hensen N."/>
            <person name="Bonometti L."/>
            <person name="Westerberg I."/>
            <person name="Brannstrom I.O."/>
            <person name="Guillou S."/>
            <person name="Cros-Aarteil S."/>
            <person name="Calhoun S."/>
            <person name="Haridas S."/>
            <person name="Kuo A."/>
            <person name="Mondo S."/>
            <person name="Pangilinan J."/>
            <person name="Riley R."/>
            <person name="LaButti K."/>
            <person name="Andreopoulos B."/>
            <person name="Lipzen A."/>
            <person name="Chen C."/>
            <person name="Yan M."/>
            <person name="Daum C."/>
            <person name="Ng V."/>
            <person name="Clum A."/>
            <person name="Steindorff A."/>
            <person name="Ohm R.A."/>
            <person name="Martin F."/>
            <person name="Silar P."/>
            <person name="Natvig D.O."/>
            <person name="Lalanne C."/>
            <person name="Gautier V."/>
            <person name="Ament-Velasquez S.L."/>
            <person name="Kruys A."/>
            <person name="Hutchinson M.I."/>
            <person name="Powell A.J."/>
            <person name="Barry K."/>
            <person name="Miller A.N."/>
            <person name="Grigoriev I.V."/>
            <person name="Debuchy R."/>
            <person name="Gladieux P."/>
            <person name="Hiltunen Thoren M."/>
            <person name="Johannesson H."/>
        </authorList>
    </citation>
    <scope>NUCLEOTIDE SEQUENCE</scope>
    <source>
        <strain evidence="2">FGSC 1904</strain>
    </source>
</reference>